<dbReference type="InterPro" id="IPR010994">
    <property type="entry name" value="RuvA_2-like"/>
</dbReference>
<dbReference type="PANTHER" id="PTHR21180">
    <property type="entry name" value="ENDONUCLEASE/EXONUCLEASE/PHOSPHATASE FAMILY DOMAIN-CONTAINING PROTEIN 1"/>
    <property type="match status" value="1"/>
</dbReference>
<evidence type="ECO:0000256" key="1">
    <source>
        <dbReference type="SAM" id="MobiDB-lite"/>
    </source>
</evidence>
<feature type="domain" description="Helix-hairpin-helix DNA-binding motif class 1" evidence="2">
    <location>
        <begin position="148"/>
        <end position="167"/>
    </location>
</feature>
<dbReference type="InterPro" id="IPR019554">
    <property type="entry name" value="Soluble_ligand-bd"/>
</dbReference>
<feature type="region of interest" description="Disordered" evidence="1">
    <location>
        <begin position="30"/>
        <end position="53"/>
    </location>
</feature>
<feature type="compositionally biased region" description="Pro residues" evidence="1">
    <location>
        <begin position="37"/>
        <end position="52"/>
    </location>
</feature>
<dbReference type="STRING" id="1332264.BW730_04245"/>
<gene>
    <name evidence="3" type="ORF">BW730_04245</name>
</gene>
<dbReference type="GO" id="GO:0015628">
    <property type="term" value="P:protein secretion by the type II secretion system"/>
    <property type="evidence" value="ECO:0007669"/>
    <property type="project" value="TreeGrafter"/>
</dbReference>
<dbReference type="Gene3D" id="3.10.560.10">
    <property type="entry name" value="Outer membrane lipoprotein wza domain like"/>
    <property type="match status" value="1"/>
</dbReference>
<dbReference type="GO" id="GO:0015627">
    <property type="term" value="C:type II protein secretion system complex"/>
    <property type="evidence" value="ECO:0007669"/>
    <property type="project" value="TreeGrafter"/>
</dbReference>
<organism evidence="3 4">
    <name type="scientific">Tessaracoccus aquimaris</name>
    <dbReference type="NCBI Taxonomy" id="1332264"/>
    <lineage>
        <taxon>Bacteria</taxon>
        <taxon>Bacillati</taxon>
        <taxon>Actinomycetota</taxon>
        <taxon>Actinomycetes</taxon>
        <taxon>Propionibacteriales</taxon>
        <taxon>Propionibacteriaceae</taxon>
        <taxon>Tessaracoccus</taxon>
    </lineage>
</organism>
<keyword evidence="4" id="KW-1185">Reference proteome</keyword>
<evidence type="ECO:0000313" key="4">
    <source>
        <dbReference type="Proteomes" id="UP000188145"/>
    </source>
</evidence>
<dbReference type="EMBL" id="CP019606">
    <property type="protein sequence ID" value="AQP49195.1"/>
    <property type="molecule type" value="Genomic_DNA"/>
</dbReference>
<evidence type="ECO:0000313" key="3">
    <source>
        <dbReference type="EMBL" id="AQP49195.1"/>
    </source>
</evidence>
<feature type="region of interest" description="Disordered" evidence="1">
    <location>
        <begin position="115"/>
        <end position="139"/>
    </location>
</feature>
<dbReference type="InterPro" id="IPR051675">
    <property type="entry name" value="Endo/Exo/Phosphatase_dom_1"/>
</dbReference>
<name>A0A1Q2CT09_9ACTN</name>
<reference evidence="4" key="1">
    <citation type="submission" date="2017-02" db="EMBL/GenBank/DDBJ databases">
        <title>Tessaracoccus aquaemaris sp. nov., isolated from the intestine of a Korean rockfish, Sebastes schlegelii, in a marine aquaculture pond.</title>
        <authorList>
            <person name="Tak E.J."/>
            <person name="Bae J.-W."/>
        </authorList>
    </citation>
    <scope>NUCLEOTIDE SEQUENCE [LARGE SCALE GENOMIC DNA]</scope>
    <source>
        <strain evidence="4">NSG39</strain>
    </source>
</reference>
<protein>
    <recommendedName>
        <fullName evidence="2">Helix-hairpin-helix DNA-binding motif class 1 domain-containing protein</fullName>
    </recommendedName>
</protein>
<dbReference type="Gene3D" id="1.10.150.280">
    <property type="entry name" value="AF1531-like domain"/>
    <property type="match status" value="1"/>
</dbReference>
<dbReference type="KEGG" id="tes:BW730_04245"/>
<dbReference type="AlphaFoldDB" id="A0A1Q2CT09"/>
<dbReference type="Pfam" id="PF10531">
    <property type="entry name" value="SLBB"/>
    <property type="match status" value="1"/>
</dbReference>
<accession>A0A1Q2CT09</accession>
<dbReference type="Proteomes" id="UP000188145">
    <property type="component" value="Chromosome"/>
</dbReference>
<dbReference type="PANTHER" id="PTHR21180:SF32">
    <property type="entry name" value="ENDONUCLEASE_EXONUCLEASE_PHOSPHATASE FAMILY DOMAIN-CONTAINING PROTEIN 1"/>
    <property type="match status" value="1"/>
</dbReference>
<dbReference type="SMART" id="SM00278">
    <property type="entry name" value="HhH1"/>
    <property type="match status" value="2"/>
</dbReference>
<evidence type="ECO:0000259" key="2">
    <source>
        <dbReference type="SMART" id="SM00278"/>
    </source>
</evidence>
<proteinExistence type="predicted"/>
<dbReference type="InterPro" id="IPR003583">
    <property type="entry name" value="Hlx-hairpin-Hlx_DNA-bd_motif"/>
</dbReference>
<feature type="domain" description="Helix-hairpin-helix DNA-binding motif class 1" evidence="2">
    <location>
        <begin position="178"/>
        <end position="197"/>
    </location>
</feature>
<dbReference type="Pfam" id="PF12836">
    <property type="entry name" value="HHH_3"/>
    <property type="match status" value="1"/>
</dbReference>
<dbReference type="SUPFAM" id="SSF47781">
    <property type="entry name" value="RuvA domain 2-like"/>
    <property type="match status" value="1"/>
</dbReference>
<sequence>MIVVALLLVAAVAVTLIALGRSAATEVPLLPSTPAATTPPPSAQAGPTPSPTPAVLRVHVAGAVASPGVVRVRDGTIVQEAIAAAGGLTADADPADLNLAAPVTDGMQIRIGTTSHPLGEVNDGATTEGAGSSATPGGPLDLNAASQAQLEDLPGVGPVMASAIIAWREEHGRFTAVEELQEIDGVGPKTYQRLAPLVTT</sequence>
<dbReference type="GO" id="GO:0003677">
    <property type="term" value="F:DNA binding"/>
    <property type="evidence" value="ECO:0007669"/>
    <property type="project" value="InterPro"/>
</dbReference>
<dbReference type="GO" id="GO:0006281">
    <property type="term" value="P:DNA repair"/>
    <property type="evidence" value="ECO:0007669"/>
    <property type="project" value="InterPro"/>
</dbReference>